<dbReference type="GO" id="GO:0006627">
    <property type="term" value="P:protein processing involved in protein targeting to mitochondrion"/>
    <property type="evidence" value="ECO:0007669"/>
    <property type="project" value="TreeGrafter"/>
</dbReference>
<dbReference type="FunFam" id="2.10.109.10:FF:000015">
    <property type="entry name" value="Mitochondrial inner membrane protease subunit 1"/>
    <property type="match status" value="1"/>
</dbReference>
<keyword evidence="4" id="KW-0496">Mitochondrion</keyword>
<dbReference type="STRING" id="5539.A0A3E2H9E6"/>
<feature type="domain" description="Peptidase S26" evidence="8">
    <location>
        <begin position="149"/>
        <end position="187"/>
    </location>
</feature>
<evidence type="ECO:0000259" key="8">
    <source>
        <dbReference type="Pfam" id="PF10502"/>
    </source>
</evidence>
<name>A0A3E2H9E6_SCYLI</name>
<dbReference type="InterPro" id="IPR019533">
    <property type="entry name" value="Peptidase_S26"/>
</dbReference>
<evidence type="ECO:0000313" key="10">
    <source>
        <dbReference type="Proteomes" id="UP000258309"/>
    </source>
</evidence>
<feature type="active site" evidence="7">
    <location>
        <position position="82"/>
    </location>
</feature>
<organism evidence="9 10">
    <name type="scientific">Scytalidium lignicola</name>
    <name type="common">Hyphomycete</name>
    <dbReference type="NCBI Taxonomy" id="5539"/>
    <lineage>
        <taxon>Eukaryota</taxon>
        <taxon>Fungi</taxon>
        <taxon>Dikarya</taxon>
        <taxon>Ascomycota</taxon>
        <taxon>Pezizomycotina</taxon>
        <taxon>Leotiomycetes</taxon>
        <taxon>Leotiomycetes incertae sedis</taxon>
        <taxon>Scytalidium</taxon>
    </lineage>
</organism>
<keyword evidence="3" id="KW-0378">Hydrolase</keyword>
<feature type="non-terminal residue" evidence="9">
    <location>
        <position position="207"/>
    </location>
</feature>
<dbReference type="InterPro" id="IPR036286">
    <property type="entry name" value="LexA/Signal_pep-like_sf"/>
</dbReference>
<feature type="active site" evidence="7">
    <location>
        <position position="126"/>
    </location>
</feature>
<proteinExistence type="inferred from homology"/>
<evidence type="ECO:0000256" key="7">
    <source>
        <dbReference type="PIRSR" id="PIRSR600223-1"/>
    </source>
</evidence>
<evidence type="ECO:0000313" key="9">
    <source>
        <dbReference type="EMBL" id="RFU30066.1"/>
    </source>
</evidence>
<dbReference type="Proteomes" id="UP000258309">
    <property type="component" value="Unassembled WGS sequence"/>
</dbReference>
<dbReference type="Pfam" id="PF10502">
    <property type="entry name" value="Peptidase_S26"/>
    <property type="match status" value="2"/>
</dbReference>
<dbReference type="AlphaFoldDB" id="A0A3E2H9E6"/>
<dbReference type="EMBL" id="NCSJ02000109">
    <property type="protein sequence ID" value="RFU30066.1"/>
    <property type="molecule type" value="Genomic_DNA"/>
</dbReference>
<keyword evidence="10" id="KW-1185">Reference proteome</keyword>
<comment type="subcellular location">
    <subcellularLocation>
        <location evidence="1">Mitochondrion inner membrane</location>
    </subcellularLocation>
</comment>
<evidence type="ECO:0000256" key="2">
    <source>
        <dbReference type="ARBA" id="ARBA00022792"/>
    </source>
</evidence>
<sequence>MHLSASPYVEPDLLRNISVKPGSIAPNGAMAAYNRLLRPFKSFQNHYAGHPFRLLVATIKFTFAAHVFCEFAYVAVPAWGPSMLPTFEVLGDWLLISRQYRRGKGIQIGDFVTFDSVVEPGERAIKRVIGLEGDYVMRDTPGSRSTEMLQVPKGHCWVVGDNLPYSRDSRHFGPMPMALIKGKVVAKVLPWEERRWIVNDVQPVTAN</sequence>
<dbReference type="Gene3D" id="2.10.109.10">
    <property type="entry name" value="Umud Fragment, subunit A"/>
    <property type="match status" value="1"/>
</dbReference>
<dbReference type="PANTHER" id="PTHR12383:SF16">
    <property type="entry name" value="MITOCHONDRIAL INNER MEMBRANE PROTEASE SUBUNIT 1"/>
    <property type="match status" value="1"/>
</dbReference>
<reference evidence="9 10" key="1">
    <citation type="submission" date="2018-05" db="EMBL/GenBank/DDBJ databases">
        <title>Draft genome sequence of Scytalidium lignicola DSM 105466, a ubiquitous saprotrophic fungus.</title>
        <authorList>
            <person name="Buettner E."/>
            <person name="Gebauer A.M."/>
            <person name="Hofrichter M."/>
            <person name="Liers C."/>
            <person name="Kellner H."/>
        </authorList>
    </citation>
    <scope>NUCLEOTIDE SEQUENCE [LARGE SCALE GENOMIC DNA]</scope>
    <source>
        <strain evidence="9 10">DSM 105466</strain>
    </source>
</reference>
<dbReference type="CDD" id="cd06530">
    <property type="entry name" value="S26_SPase_I"/>
    <property type="match status" value="1"/>
</dbReference>
<dbReference type="OrthoDB" id="308440at2759"/>
<dbReference type="OMA" id="ESGRDEM"/>
<feature type="domain" description="Peptidase S26" evidence="8">
    <location>
        <begin position="56"/>
        <end position="138"/>
    </location>
</feature>
<accession>A0A3E2H9E6</accession>
<dbReference type="SUPFAM" id="SSF51306">
    <property type="entry name" value="LexA/Signal peptidase"/>
    <property type="match status" value="1"/>
</dbReference>
<comment type="caution">
    <text evidence="9">The sequence shown here is derived from an EMBL/GenBank/DDBJ whole genome shotgun (WGS) entry which is preliminary data.</text>
</comment>
<dbReference type="GO" id="GO:0042720">
    <property type="term" value="C:mitochondrial inner membrane peptidase complex"/>
    <property type="evidence" value="ECO:0007669"/>
    <property type="project" value="TreeGrafter"/>
</dbReference>
<protein>
    <recommendedName>
        <fullName evidence="8">Peptidase S26 domain-containing protein</fullName>
    </recommendedName>
</protein>
<gene>
    <name evidence="9" type="ORF">B7463_g6249</name>
</gene>
<evidence type="ECO:0000256" key="6">
    <source>
        <dbReference type="ARBA" id="ARBA00038445"/>
    </source>
</evidence>
<dbReference type="InterPro" id="IPR000223">
    <property type="entry name" value="Pept_S26A_signal_pept_1"/>
</dbReference>
<dbReference type="GO" id="GO:0006465">
    <property type="term" value="P:signal peptide processing"/>
    <property type="evidence" value="ECO:0007669"/>
    <property type="project" value="InterPro"/>
</dbReference>
<evidence type="ECO:0000256" key="5">
    <source>
        <dbReference type="ARBA" id="ARBA00023136"/>
    </source>
</evidence>
<keyword evidence="2" id="KW-0999">Mitochondrion inner membrane</keyword>
<evidence type="ECO:0000256" key="4">
    <source>
        <dbReference type="ARBA" id="ARBA00023128"/>
    </source>
</evidence>
<dbReference type="PRINTS" id="PR00727">
    <property type="entry name" value="LEADERPTASE"/>
</dbReference>
<evidence type="ECO:0000256" key="1">
    <source>
        <dbReference type="ARBA" id="ARBA00004273"/>
    </source>
</evidence>
<feature type="non-terminal residue" evidence="9">
    <location>
        <position position="1"/>
    </location>
</feature>
<keyword evidence="5" id="KW-0472">Membrane</keyword>
<comment type="similarity">
    <text evidence="6">Belongs to the peptidase S26 family. IMP1 subfamily.</text>
</comment>
<dbReference type="InterPro" id="IPR052064">
    <property type="entry name" value="Mito_IMP1_subunit"/>
</dbReference>
<dbReference type="GO" id="GO:0004252">
    <property type="term" value="F:serine-type endopeptidase activity"/>
    <property type="evidence" value="ECO:0007669"/>
    <property type="project" value="InterPro"/>
</dbReference>
<dbReference type="PANTHER" id="PTHR12383">
    <property type="entry name" value="PROTEASE FAMILY S26 MITOCHONDRIAL INNER MEMBRANE PROTEASE-RELATED"/>
    <property type="match status" value="1"/>
</dbReference>
<evidence type="ECO:0000256" key="3">
    <source>
        <dbReference type="ARBA" id="ARBA00022801"/>
    </source>
</evidence>